<name>A0A5M3YY80_ASPTE</name>
<dbReference type="OrthoDB" id="4347at2759"/>
<accession>A0A5M3YY80</accession>
<dbReference type="GO" id="GO:0005737">
    <property type="term" value="C:cytoplasm"/>
    <property type="evidence" value="ECO:0007669"/>
    <property type="project" value="TreeGrafter"/>
</dbReference>
<dbReference type="Proteomes" id="UP000452235">
    <property type="component" value="Unassembled WGS sequence"/>
</dbReference>
<feature type="domain" description="DUF218" evidence="1">
    <location>
        <begin position="47"/>
        <end position="156"/>
    </location>
</feature>
<organism evidence="2 3">
    <name type="scientific">Aspergillus terreus</name>
    <dbReference type="NCBI Taxonomy" id="33178"/>
    <lineage>
        <taxon>Eukaryota</taxon>
        <taxon>Fungi</taxon>
        <taxon>Dikarya</taxon>
        <taxon>Ascomycota</taxon>
        <taxon>Pezizomycotina</taxon>
        <taxon>Eurotiomycetes</taxon>
        <taxon>Eurotiomycetidae</taxon>
        <taxon>Eurotiales</taxon>
        <taxon>Aspergillaceae</taxon>
        <taxon>Aspergillus</taxon>
        <taxon>Aspergillus subgen. Circumdati</taxon>
    </lineage>
</organism>
<dbReference type="EMBL" id="BLJY01000006">
    <property type="protein sequence ID" value="GFF17366.1"/>
    <property type="molecule type" value="Genomic_DNA"/>
</dbReference>
<gene>
    <name evidence="2" type="ORF">ATEIFO6365_0006071400</name>
</gene>
<dbReference type="AlphaFoldDB" id="A0A5M3YY80"/>
<keyword evidence="3" id="KW-1185">Reference proteome</keyword>
<evidence type="ECO:0000313" key="3">
    <source>
        <dbReference type="Proteomes" id="UP000452235"/>
    </source>
</evidence>
<comment type="caution">
    <text evidence="2">The sequence shown here is derived from an EMBL/GenBank/DDBJ whole genome shotgun (WGS) entry which is preliminary data.</text>
</comment>
<proteinExistence type="predicted"/>
<evidence type="ECO:0000259" key="1">
    <source>
        <dbReference type="Pfam" id="PF02698"/>
    </source>
</evidence>
<dbReference type="PANTHER" id="PTHR28110">
    <property type="entry name" value="TRANSMEMBRANE PROTEIN"/>
    <property type="match status" value="1"/>
</dbReference>
<dbReference type="Pfam" id="PF02698">
    <property type="entry name" value="DUF218"/>
    <property type="match status" value="1"/>
</dbReference>
<protein>
    <submittedName>
        <fullName evidence="2">DUF218 domain protein</fullName>
    </submittedName>
</protein>
<sequence>MQTSSDSNPSQLSHLIIVCCHAIYIGGPTHGAREEEWLVEPFQKGETPTFTSHVKAGLKTLASGPSSLLVFSGGATKRADTSLTEGQSYLNLAKENDYFSHASNINTHQIMAETHATDSYQNVLFSLLLFRMRTGSYPSRVTVVTHEFKRKRFMECHFPAVGLVPLSPDGQQQDYSARVNLIGINPPEEVTPAQSLITGEEQRGIGLWRKDLYGVQPDLAGKRAKRGWTAGMEEGVFVNVGLEDAVEELVRWNGGKDGNEWFPKLDQLPWYTSRS</sequence>
<dbReference type="PANTHER" id="PTHR28110:SF1">
    <property type="entry name" value="TRANSMEMBRANE PROTEIN"/>
    <property type="match status" value="1"/>
</dbReference>
<dbReference type="InterPro" id="IPR003848">
    <property type="entry name" value="DUF218"/>
</dbReference>
<dbReference type="InterPro" id="IPR055323">
    <property type="entry name" value="C57A10.07/YOR238W"/>
</dbReference>
<reference evidence="2 3" key="1">
    <citation type="submission" date="2020-01" db="EMBL/GenBank/DDBJ databases">
        <title>Aspergillus terreus IFO 6365 whole genome shotgun sequence.</title>
        <authorList>
            <person name="Kanamasa S."/>
            <person name="Takahashi H."/>
        </authorList>
    </citation>
    <scope>NUCLEOTIDE SEQUENCE [LARGE SCALE GENOMIC DNA]</scope>
    <source>
        <strain evidence="2 3">IFO 6365</strain>
    </source>
</reference>
<evidence type="ECO:0000313" key="2">
    <source>
        <dbReference type="EMBL" id="GFF17366.1"/>
    </source>
</evidence>